<evidence type="ECO:0000313" key="4">
    <source>
        <dbReference type="Proteomes" id="UP000515211"/>
    </source>
</evidence>
<feature type="domain" description="Helitron helicase-like" evidence="3">
    <location>
        <begin position="4"/>
        <end position="186"/>
    </location>
</feature>
<proteinExistence type="inferred from homology"/>
<dbReference type="Proteomes" id="UP000515211">
    <property type="component" value="Chromosome 6"/>
</dbReference>
<feature type="domain" description="DNA helicase Pif1-like DEAD-box helicase" evidence="2">
    <location>
        <begin position="451"/>
        <end position="603"/>
    </location>
</feature>
<keyword evidence="1" id="KW-0347">Helicase</keyword>
<dbReference type="GO" id="GO:0043139">
    <property type="term" value="F:5'-3' DNA helicase activity"/>
    <property type="evidence" value="ECO:0007669"/>
    <property type="project" value="UniProtKB-EC"/>
</dbReference>
<protein>
    <recommendedName>
        <fullName evidence="1">ATP-dependent DNA helicase</fullName>
        <ecNumber evidence="1">5.6.2.3</ecNumber>
    </recommendedName>
</protein>
<keyword evidence="1" id="KW-0234">DNA repair</keyword>
<dbReference type="Gene3D" id="3.40.50.300">
    <property type="entry name" value="P-loop containing nucleotide triphosphate hydrolases"/>
    <property type="match status" value="1"/>
</dbReference>
<dbReference type="RefSeq" id="XP_020981500.2">
    <property type="nucleotide sequence ID" value="XM_021125841.2"/>
</dbReference>
<name>A0A6P5MAQ3_ARADU</name>
<dbReference type="GO" id="GO:0006310">
    <property type="term" value="P:DNA recombination"/>
    <property type="evidence" value="ECO:0007669"/>
    <property type="project" value="UniProtKB-KW"/>
</dbReference>
<comment type="catalytic activity">
    <reaction evidence="1">
        <text>ATP + H2O = ADP + phosphate + H(+)</text>
        <dbReference type="Rhea" id="RHEA:13065"/>
        <dbReference type="ChEBI" id="CHEBI:15377"/>
        <dbReference type="ChEBI" id="CHEBI:15378"/>
        <dbReference type="ChEBI" id="CHEBI:30616"/>
        <dbReference type="ChEBI" id="CHEBI:43474"/>
        <dbReference type="ChEBI" id="CHEBI:456216"/>
        <dbReference type="EC" id="5.6.2.3"/>
    </reaction>
</comment>
<dbReference type="PANTHER" id="PTHR10492:SF57">
    <property type="entry name" value="ATP-DEPENDENT DNA HELICASE"/>
    <property type="match status" value="1"/>
</dbReference>
<evidence type="ECO:0000256" key="1">
    <source>
        <dbReference type="RuleBase" id="RU363044"/>
    </source>
</evidence>
<organism evidence="4 5">
    <name type="scientific">Arachis duranensis</name>
    <name type="common">Wild peanut</name>
    <dbReference type="NCBI Taxonomy" id="130453"/>
    <lineage>
        <taxon>Eukaryota</taxon>
        <taxon>Viridiplantae</taxon>
        <taxon>Streptophyta</taxon>
        <taxon>Embryophyta</taxon>
        <taxon>Tracheophyta</taxon>
        <taxon>Spermatophyta</taxon>
        <taxon>Magnoliopsida</taxon>
        <taxon>eudicotyledons</taxon>
        <taxon>Gunneridae</taxon>
        <taxon>Pentapetalae</taxon>
        <taxon>rosids</taxon>
        <taxon>fabids</taxon>
        <taxon>Fabales</taxon>
        <taxon>Fabaceae</taxon>
        <taxon>Papilionoideae</taxon>
        <taxon>50 kb inversion clade</taxon>
        <taxon>dalbergioids sensu lato</taxon>
        <taxon>Dalbergieae</taxon>
        <taxon>Pterocarpus clade</taxon>
        <taxon>Arachis</taxon>
    </lineage>
</organism>
<dbReference type="PANTHER" id="PTHR10492">
    <property type="match status" value="1"/>
</dbReference>
<evidence type="ECO:0000259" key="2">
    <source>
        <dbReference type="Pfam" id="PF05970"/>
    </source>
</evidence>
<dbReference type="GeneID" id="110273013"/>
<sequence>MREFICFRLQMREDEDSIIHKSRRLFQQFVVDSFSMIESQRLYEIRKKQSTIRGEVLQGIEEAMRRGDTEASSIGTRVILPSSFTGGKRYMFNNCQDAMAICKHFGYPDLFLTLTCNPNWPEFQRYTNRDQVPIADRPDIACRVFHAKMKCLLNDLKNDVFFGPLNAGMYTIEFQKRGLPHAHILLWLDGRNRLQNIEIVDELICAELPNPMKFPHLYSVVSKYMIHGPCGRVRPTSPCMKDGRCSKFYPKQFVNYTSFDEDGYPIYKRRDIGVTVKSHGVDLDNRFVVPYNPLLLMKYQAHINLEFCNKSNVIKYLFKYINKGPDRVTATISHSTETTHSFEVVDEFPSKFVYDLQSRQWKPRRRGFSIGRLSFVHPSTGITMTDEELQTFCLIEIEKLLQANGKSLRDFAGMPLPNVNLVSQFSNSLVLRELEYDISVMLEEHDSNFPKLNEEQKSIYDRIIHCVTNKEHGLFFIYGFGRTGKTFLYRLLSAKLRSQRRIVINVASSGIASLLLPGGKTAHSMFGIPIELNEDTICRIPKDSPKADLIRLAELIIWDEAPMTNKLAFEALDRSFRDIMTSISVSYKDLPFGGKIIVLGGDF</sequence>
<accession>A0A6P5MAQ3</accession>
<keyword evidence="1" id="KW-0067">ATP-binding</keyword>
<dbReference type="GO" id="GO:0006281">
    <property type="term" value="P:DNA repair"/>
    <property type="evidence" value="ECO:0007669"/>
    <property type="project" value="UniProtKB-KW"/>
</dbReference>
<evidence type="ECO:0000259" key="3">
    <source>
        <dbReference type="Pfam" id="PF14214"/>
    </source>
</evidence>
<comment type="similarity">
    <text evidence="1">Belongs to the helicase family.</text>
</comment>
<keyword evidence="1" id="KW-0378">Hydrolase</keyword>
<dbReference type="Pfam" id="PF05970">
    <property type="entry name" value="PIF1"/>
    <property type="match status" value="1"/>
</dbReference>
<dbReference type="InterPro" id="IPR010285">
    <property type="entry name" value="DNA_helicase_pif1-like_DEAD"/>
</dbReference>
<keyword evidence="4" id="KW-1185">Reference proteome</keyword>
<keyword evidence="1" id="KW-0547">Nucleotide-binding</keyword>
<dbReference type="InterPro" id="IPR025476">
    <property type="entry name" value="Helitron_helicase-like"/>
</dbReference>
<reference evidence="4" key="1">
    <citation type="journal article" date="2016" name="Nat. Genet.">
        <title>The genome sequences of Arachis duranensis and Arachis ipaensis, the diploid ancestors of cultivated peanut.</title>
        <authorList>
            <person name="Bertioli D.J."/>
            <person name="Cannon S.B."/>
            <person name="Froenicke L."/>
            <person name="Huang G."/>
            <person name="Farmer A.D."/>
            <person name="Cannon E.K."/>
            <person name="Liu X."/>
            <person name="Gao D."/>
            <person name="Clevenger J."/>
            <person name="Dash S."/>
            <person name="Ren L."/>
            <person name="Moretzsohn M.C."/>
            <person name="Shirasawa K."/>
            <person name="Huang W."/>
            <person name="Vidigal B."/>
            <person name="Abernathy B."/>
            <person name="Chu Y."/>
            <person name="Niederhuth C.E."/>
            <person name="Umale P."/>
            <person name="Araujo A.C."/>
            <person name="Kozik A."/>
            <person name="Kim K.D."/>
            <person name="Burow M.D."/>
            <person name="Varshney R.K."/>
            <person name="Wang X."/>
            <person name="Zhang X."/>
            <person name="Barkley N."/>
            <person name="Guimaraes P.M."/>
            <person name="Isobe S."/>
            <person name="Guo B."/>
            <person name="Liao B."/>
            <person name="Stalker H.T."/>
            <person name="Schmitz R.J."/>
            <person name="Scheffler B.E."/>
            <person name="Leal-Bertioli S.C."/>
            <person name="Xun X."/>
            <person name="Jackson S.A."/>
            <person name="Michelmore R."/>
            <person name="Ozias-Akins P."/>
        </authorList>
    </citation>
    <scope>NUCLEOTIDE SEQUENCE [LARGE SCALE GENOMIC DNA]</scope>
    <source>
        <strain evidence="4">cv. V14167</strain>
    </source>
</reference>
<dbReference type="GO" id="GO:0000723">
    <property type="term" value="P:telomere maintenance"/>
    <property type="evidence" value="ECO:0007669"/>
    <property type="project" value="InterPro"/>
</dbReference>
<dbReference type="GO" id="GO:0016787">
    <property type="term" value="F:hydrolase activity"/>
    <property type="evidence" value="ECO:0007669"/>
    <property type="project" value="UniProtKB-KW"/>
</dbReference>
<dbReference type="KEGG" id="adu:110273013"/>
<keyword evidence="1" id="KW-0227">DNA damage</keyword>
<dbReference type="AlphaFoldDB" id="A0A6P5MAQ3"/>
<dbReference type="EC" id="5.6.2.3" evidence="1"/>
<gene>
    <name evidence="5" type="primary">LOC110273013</name>
</gene>
<reference evidence="5" key="2">
    <citation type="submission" date="2025-08" db="UniProtKB">
        <authorList>
            <consortium name="RefSeq"/>
        </authorList>
    </citation>
    <scope>IDENTIFICATION</scope>
    <source>
        <tissue evidence="5">Whole plant</tissue>
    </source>
</reference>
<dbReference type="Pfam" id="PF14214">
    <property type="entry name" value="Helitron_like_N"/>
    <property type="match status" value="1"/>
</dbReference>
<dbReference type="InterPro" id="IPR027417">
    <property type="entry name" value="P-loop_NTPase"/>
</dbReference>
<dbReference type="SUPFAM" id="SSF52540">
    <property type="entry name" value="P-loop containing nucleoside triphosphate hydrolases"/>
    <property type="match status" value="1"/>
</dbReference>
<comment type="cofactor">
    <cofactor evidence="1">
        <name>Mg(2+)</name>
        <dbReference type="ChEBI" id="CHEBI:18420"/>
    </cofactor>
</comment>
<keyword evidence="1" id="KW-0233">DNA recombination</keyword>
<evidence type="ECO:0000313" key="5">
    <source>
        <dbReference type="RefSeq" id="XP_020981500.2"/>
    </source>
</evidence>
<dbReference type="GO" id="GO:0005524">
    <property type="term" value="F:ATP binding"/>
    <property type="evidence" value="ECO:0007669"/>
    <property type="project" value="UniProtKB-KW"/>
</dbReference>